<organism evidence="5 6">
    <name type="scientific">Ciceribacter ferrooxidans</name>
    <dbReference type="NCBI Taxonomy" id="2509717"/>
    <lineage>
        <taxon>Bacteria</taxon>
        <taxon>Pseudomonadati</taxon>
        <taxon>Pseudomonadota</taxon>
        <taxon>Alphaproteobacteria</taxon>
        <taxon>Hyphomicrobiales</taxon>
        <taxon>Rhizobiaceae</taxon>
        <taxon>Ciceribacter</taxon>
    </lineage>
</organism>
<dbReference type="Pfam" id="PF01425">
    <property type="entry name" value="Amidase"/>
    <property type="match status" value="1"/>
</dbReference>
<protein>
    <recommendedName>
        <fullName evidence="3">Indoleacetamide hydrolase</fullName>
    </recommendedName>
</protein>
<dbReference type="GO" id="GO:0003824">
    <property type="term" value="F:catalytic activity"/>
    <property type="evidence" value="ECO:0007669"/>
    <property type="project" value="InterPro"/>
</dbReference>
<dbReference type="PROSITE" id="PS00571">
    <property type="entry name" value="AMIDASES"/>
    <property type="match status" value="1"/>
</dbReference>
<comment type="similarity">
    <text evidence="2">Belongs to the amidase family.</text>
</comment>
<dbReference type="OrthoDB" id="9777859at2"/>
<name>A0A4Q2T508_9HYPH</name>
<comment type="caution">
    <text evidence="5">The sequence shown here is derived from an EMBL/GenBank/DDBJ whole genome shotgun (WGS) entry which is preliminary data.</text>
</comment>
<sequence>MFDDYLNYDALGLAELVLRKEVSARELVDTAIARIERDNPKLNAVVRPMFDTARRQAGELAGEGPFAGVPFLVKDLLAQVEGVPTSNGNRLWARIPATGENELVRRWRKAGVIFLGKTNTPEFGLTPYTEPEVFGPCRNPWNPSLTPGGSSGGSAAAVAVGMVPMASGGDGGGSIRIPASACGLFGMKPTRGRTPVGPFIGEAWSGFAGEHVLTRSVRDSAAMLDATHGPDVGTPHPLPAYPGSWLKAVGRPPGRLRIAVSDTPMLGREVAPEVKAAFAETVRLLEDLGHEVVEAAPAVDRTAFSMAFLTVLAAELRADIAFTAEVAGVKIRPEDYDPSSFGLALLGQAFSAAELAAALRYLKLAARSILGFFETHDVLMTPVLSSLPVKIGALQPKPIERTLIRVMGHIRGGWLLKKLGIAEQLAAETFGFIPWTPVFNVTGQPAMSVPLHWSPEGLPVGMHFVGRFADEETLFRLAGQLEQARPWKDMRPNL</sequence>
<evidence type="ECO:0000256" key="1">
    <source>
        <dbReference type="ARBA" id="ARBA00003871"/>
    </source>
</evidence>
<dbReference type="PANTHER" id="PTHR11895:SF7">
    <property type="entry name" value="GLUTAMYL-TRNA(GLN) AMIDOTRANSFERASE SUBUNIT A, MITOCHONDRIAL"/>
    <property type="match status" value="1"/>
</dbReference>
<evidence type="ECO:0000313" key="6">
    <source>
        <dbReference type="Proteomes" id="UP000291088"/>
    </source>
</evidence>
<feature type="domain" description="Amidase" evidence="4">
    <location>
        <begin position="26"/>
        <end position="474"/>
    </location>
</feature>
<dbReference type="InterPro" id="IPR023631">
    <property type="entry name" value="Amidase_dom"/>
</dbReference>
<evidence type="ECO:0000256" key="2">
    <source>
        <dbReference type="ARBA" id="ARBA00009199"/>
    </source>
</evidence>
<dbReference type="InterPro" id="IPR000120">
    <property type="entry name" value="Amidase"/>
</dbReference>
<dbReference type="Proteomes" id="UP000291088">
    <property type="component" value="Unassembled WGS sequence"/>
</dbReference>
<reference evidence="5 6" key="1">
    <citation type="submission" date="2019-01" db="EMBL/GenBank/DDBJ databases">
        <authorList>
            <person name="Deng T."/>
        </authorList>
    </citation>
    <scope>NUCLEOTIDE SEQUENCE [LARGE SCALE GENOMIC DNA]</scope>
    <source>
        <strain evidence="5 6">F8825</strain>
    </source>
</reference>
<dbReference type="SUPFAM" id="SSF75304">
    <property type="entry name" value="Amidase signature (AS) enzymes"/>
    <property type="match status" value="1"/>
</dbReference>
<keyword evidence="6" id="KW-1185">Reference proteome</keyword>
<dbReference type="AlphaFoldDB" id="A0A4Q2T508"/>
<dbReference type="Gene3D" id="3.90.1300.10">
    <property type="entry name" value="Amidase signature (AS) domain"/>
    <property type="match status" value="1"/>
</dbReference>
<evidence type="ECO:0000256" key="3">
    <source>
        <dbReference type="ARBA" id="ARBA00021874"/>
    </source>
</evidence>
<dbReference type="InterPro" id="IPR036928">
    <property type="entry name" value="AS_sf"/>
</dbReference>
<dbReference type="PANTHER" id="PTHR11895">
    <property type="entry name" value="TRANSAMIDASE"/>
    <property type="match status" value="1"/>
</dbReference>
<dbReference type="RefSeq" id="WP_129332399.1">
    <property type="nucleotide sequence ID" value="NZ_SDVB01000238.1"/>
</dbReference>
<accession>A0A4Q2T508</accession>
<comment type="function">
    <text evidence="1">Hydrolyzes indole-3-acetamide (IAM) into indole-3-acetic acid (IAA).</text>
</comment>
<dbReference type="InterPro" id="IPR020556">
    <property type="entry name" value="Amidase_CS"/>
</dbReference>
<evidence type="ECO:0000259" key="4">
    <source>
        <dbReference type="Pfam" id="PF01425"/>
    </source>
</evidence>
<gene>
    <name evidence="5" type="ORF">EUU22_12945</name>
</gene>
<evidence type="ECO:0000313" key="5">
    <source>
        <dbReference type="EMBL" id="RYC11968.1"/>
    </source>
</evidence>
<proteinExistence type="inferred from homology"/>
<dbReference type="EMBL" id="SDVB01000238">
    <property type="protein sequence ID" value="RYC11968.1"/>
    <property type="molecule type" value="Genomic_DNA"/>
</dbReference>